<reference evidence="1 2" key="1">
    <citation type="submission" date="2020-08" db="EMBL/GenBank/DDBJ databases">
        <title>Genomic Encyclopedia of Type Strains, Phase IV (KMG-V): Genome sequencing to study the core and pangenomes of soil and plant-associated prokaryotes.</title>
        <authorList>
            <person name="Whitman W."/>
        </authorList>
    </citation>
    <scope>NUCLEOTIDE SEQUENCE [LARGE SCALE GENOMIC DNA]</scope>
    <source>
        <strain evidence="1 2">S3M1</strain>
    </source>
</reference>
<evidence type="ECO:0000313" key="2">
    <source>
        <dbReference type="Proteomes" id="UP000537204"/>
    </source>
</evidence>
<evidence type="ECO:0000313" key="1">
    <source>
        <dbReference type="EMBL" id="MBB5635312.1"/>
    </source>
</evidence>
<dbReference type="Pfam" id="PF13031">
    <property type="entry name" value="DUF3892"/>
    <property type="match status" value="1"/>
</dbReference>
<dbReference type="InterPro" id="IPR024997">
    <property type="entry name" value="DUF3892"/>
</dbReference>
<dbReference type="Proteomes" id="UP000537204">
    <property type="component" value="Unassembled WGS sequence"/>
</dbReference>
<accession>A0A7W8ZK27</accession>
<comment type="caution">
    <text evidence="1">The sequence shown here is derived from an EMBL/GenBank/DDBJ whole genome shotgun (WGS) entry which is preliminary data.</text>
</comment>
<sequence length="93" mass="10519">MASFKVICITKPNVNSSHEHITHIGYYDSNLKKVIITVKDAIKRIDANSLEFYVQTGSDKAYVKVVRVQGHEAFIKTIPDNTKRDNLLSLPQC</sequence>
<name>A0A7W8ZK27_9SPHI</name>
<organism evidence="1 2">
    <name type="scientific">Pedobacter cryoconitis</name>
    <dbReference type="NCBI Taxonomy" id="188932"/>
    <lineage>
        <taxon>Bacteria</taxon>
        <taxon>Pseudomonadati</taxon>
        <taxon>Bacteroidota</taxon>
        <taxon>Sphingobacteriia</taxon>
        <taxon>Sphingobacteriales</taxon>
        <taxon>Sphingobacteriaceae</taxon>
        <taxon>Pedobacter</taxon>
    </lineage>
</organism>
<gene>
    <name evidence="1" type="ORF">HDE68_001197</name>
</gene>
<dbReference type="EMBL" id="JACHCE010000001">
    <property type="protein sequence ID" value="MBB5635312.1"/>
    <property type="molecule type" value="Genomic_DNA"/>
</dbReference>
<proteinExistence type="predicted"/>
<dbReference type="RefSeq" id="WP_183879807.1">
    <property type="nucleotide sequence ID" value="NZ_JACHCE010000001.1"/>
</dbReference>
<dbReference type="AlphaFoldDB" id="A0A7W8ZK27"/>
<protein>
    <submittedName>
        <fullName evidence="1">Putative FlaG/YvyC family protein</fullName>
    </submittedName>
</protein>